<proteinExistence type="predicted"/>
<protein>
    <submittedName>
        <fullName evidence="2">Uncharacterized protein</fullName>
    </submittedName>
</protein>
<reference evidence="2" key="1">
    <citation type="submission" date="2016-03" db="EMBL/GenBank/DDBJ databases">
        <title>Mechanisms controlling the formation of the plant cell surface in tip-growing cells are functionally conserved among land plants.</title>
        <authorList>
            <person name="Honkanen S."/>
            <person name="Jones V.A."/>
            <person name="Morieri G."/>
            <person name="Champion C."/>
            <person name="Hetherington A.J."/>
            <person name="Kelly S."/>
            <person name="Saint-Marcoux D."/>
            <person name="Proust H."/>
            <person name="Prescott H."/>
            <person name="Dolan L."/>
        </authorList>
    </citation>
    <scope>NUCLEOTIDE SEQUENCE [LARGE SCALE GENOMIC DNA]</scope>
    <source>
        <tissue evidence="2">Whole gametophyte</tissue>
    </source>
</reference>
<dbReference type="EMBL" id="LVLJ01000203">
    <property type="protein sequence ID" value="OAE35270.1"/>
    <property type="molecule type" value="Genomic_DNA"/>
</dbReference>
<evidence type="ECO:0000256" key="1">
    <source>
        <dbReference type="SAM" id="MobiDB-lite"/>
    </source>
</evidence>
<comment type="caution">
    <text evidence="2">The sequence shown here is derived from an EMBL/GenBank/DDBJ whole genome shotgun (WGS) entry which is preliminary data.</text>
</comment>
<evidence type="ECO:0000313" key="3">
    <source>
        <dbReference type="Proteomes" id="UP000077202"/>
    </source>
</evidence>
<gene>
    <name evidence="2" type="ORF">AXG93_392s1170</name>
</gene>
<accession>A0A176WQ73</accession>
<dbReference type="AlphaFoldDB" id="A0A176WQ73"/>
<name>A0A176WQ73_MARPO</name>
<feature type="region of interest" description="Disordered" evidence="1">
    <location>
        <begin position="195"/>
        <end position="218"/>
    </location>
</feature>
<feature type="region of interest" description="Disordered" evidence="1">
    <location>
        <begin position="81"/>
        <end position="109"/>
    </location>
</feature>
<sequence>MASNTYLIRPVDARQRVHLCVHRTTMSLTSFPYLTGLPYCASRAFHRKPPDFTQAPAHVFYGAASSCPCEIQYEVAREKHGDRGGHCKQQQQPASPMQDLTEPMDSGSSRRGLIATRNSGGSFSSESDRILQALGRGCNVSGPRGRVRGQDAGGFTSSWAIEARLLWYPASPYVQIGNLRGVVCRALYNNDVDLPSPESLTSRRRAQPCQQAPSARWSPFPPAVQQVQGAGMDIPMHCTFASAAQLSKFND</sequence>
<evidence type="ECO:0000313" key="2">
    <source>
        <dbReference type="EMBL" id="OAE35270.1"/>
    </source>
</evidence>
<organism evidence="2 3">
    <name type="scientific">Marchantia polymorpha subsp. ruderalis</name>
    <dbReference type="NCBI Taxonomy" id="1480154"/>
    <lineage>
        <taxon>Eukaryota</taxon>
        <taxon>Viridiplantae</taxon>
        <taxon>Streptophyta</taxon>
        <taxon>Embryophyta</taxon>
        <taxon>Marchantiophyta</taxon>
        <taxon>Marchantiopsida</taxon>
        <taxon>Marchantiidae</taxon>
        <taxon>Marchantiales</taxon>
        <taxon>Marchantiaceae</taxon>
        <taxon>Marchantia</taxon>
    </lineage>
</organism>
<dbReference type="Proteomes" id="UP000077202">
    <property type="component" value="Unassembled WGS sequence"/>
</dbReference>
<keyword evidence="3" id="KW-1185">Reference proteome</keyword>